<sequence length="896" mass="99263">MNGVRRFLGAATGIANDQQEQVSSQSPPQLPPQSPPVIYAKPLAGPSWPPPSPTQTQPAAIPVDNPKPTAALFFRKDRQRRDESPPAPSPPSNGRSSPTASSSSSPRVLPNRISRKSVPDSEWKRTSVPLNTRDELLISLLASEAVVDSRGFEILPSEQVDDLKKEHQVLTARLGAMTKKLALETKIRDAAVSLTKVNASNKRVSKQSDEQLEAAKRRVDAAQHELWRVSALAYDVHRKLLEHRAGVLSFSVRSMEKKINSNASEDSGYDSSNRSTLMSPPSSMTGISGSSKARFDGAHFFAGHAEAITPRKKLSAEAAAAEIIVLEEKLRAATESLTAAGKKQVEMRRELALMQLEKQEVETLMGMELQSAEENIGALERNLPRMESLEAEVQQLMQEKKEWEAERTRLAERAKEADILRSEGEARSGGEVERLLAEEREKNRRALEEKDADIQQLREKWEADRDAWEQQKAEAEDERLDDLARLQDEMEALRADDVAAAQREVDEGLRALQGVVKQYGIVCFSRDSSLQGLLGSVNSHLETVHAKLDAHARAEAEWEVTKRKLENDVRSGLDKRETLVRDIEDARKERDQAKSEARVRGQSDASIRAPISPSSSYPDPSGDSVGRIMSILQPLWNTLPSPEARAAKFNKSRQQFRAGSPTLNSPGGKSVSSLSDLDVRSLKSLYETTRGGQPPSPGAGGAFTIEAFAARVQALMADDRALIERLVRFAQAHDLLKKNAERAQKLAQEGNTALETYQKQVRTLEDRNMSMAAKQAAMNEEVQHLQDMIERVTNDKTEVEMLAAEQAETCRQLTEANNTLSARALTLAEEAASAPEMVRKQLESQLVECRAALERAQEEVIAMRTSEDSQRIAMMDELNSMQTENGMLRAQLRARK</sequence>
<feature type="compositionally biased region" description="Low complexity" evidence="5">
    <location>
        <begin position="603"/>
        <end position="624"/>
    </location>
</feature>
<dbReference type="Pfam" id="PF15456">
    <property type="entry name" value="Uds1"/>
    <property type="match status" value="1"/>
</dbReference>
<evidence type="ECO:0000313" key="8">
    <source>
        <dbReference type="Proteomes" id="UP000807353"/>
    </source>
</evidence>
<feature type="compositionally biased region" description="Polar residues" evidence="5">
    <location>
        <begin position="652"/>
        <end position="667"/>
    </location>
</feature>
<evidence type="ECO:0000313" key="7">
    <source>
        <dbReference type="EMBL" id="KAF9464805.1"/>
    </source>
</evidence>
<dbReference type="AlphaFoldDB" id="A0A9P5Y9U7"/>
<dbReference type="GO" id="GO:0005794">
    <property type="term" value="C:Golgi apparatus"/>
    <property type="evidence" value="ECO:0007669"/>
    <property type="project" value="UniProtKB-SubCell"/>
</dbReference>
<dbReference type="Proteomes" id="UP000807353">
    <property type="component" value="Unassembled WGS sequence"/>
</dbReference>
<keyword evidence="8" id="KW-1185">Reference proteome</keyword>
<feature type="region of interest" description="Disordered" evidence="5">
    <location>
        <begin position="586"/>
        <end position="624"/>
    </location>
</feature>
<feature type="compositionally biased region" description="Basic and acidic residues" evidence="5">
    <location>
        <begin position="586"/>
        <end position="601"/>
    </location>
</feature>
<evidence type="ECO:0000259" key="6">
    <source>
        <dbReference type="Pfam" id="PF15456"/>
    </source>
</evidence>
<dbReference type="InterPro" id="IPR029191">
    <property type="entry name" value="Uds1"/>
</dbReference>
<feature type="coiled-coil region" evidence="4">
    <location>
        <begin position="316"/>
        <end position="503"/>
    </location>
</feature>
<evidence type="ECO:0000256" key="2">
    <source>
        <dbReference type="ARBA" id="ARBA00023034"/>
    </source>
</evidence>
<feature type="compositionally biased region" description="Low complexity" evidence="5">
    <location>
        <begin position="18"/>
        <end position="27"/>
    </location>
</feature>
<evidence type="ECO:0000256" key="1">
    <source>
        <dbReference type="ARBA" id="ARBA00004555"/>
    </source>
</evidence>
<feature type="region of interest" description="Disordered" evidence="5">
    <location>
        <begin position="1"/>
        <end position="126"/>
    </location>
</feature>
<feature type="coiled-coil region" evidence="4">
    <location>
        <begin position="740"/>
        <end position="795"/>
    </location>
</feature>
<evidence type="ECO:0000256" key="4">
    <source>
        <dbReference type="SAM" id="Coils"/>
    </source>
</evidence>
<dbReference type="PANTHER" id="PTHR18921">
    <property type="entry name" value="MYOSIN HEAVY CHAIN - RELATED"/>
    <property type="match status" value="1"/>
</dbReference>
<feature type="compositionally biased region" description="Low complexity" evidence="5">
    <location>
        <begin position="92"/>
        <end position="106"/>
    </location>
</feature>
<dbReference type="OrthoDB" id="5569911at2759"/>
<dbReference type="GO" id="GO:0006888">
    <property type="term" value="P:endoplasmic reticulum to Golgi vesicle-mediated transport"/>
    <property type="evidence" value="ECO:0007669"/>
    <property type="project" value="TreeGrafter"/>
</dbReference>
<accession>A0A9P5Y9U7</accession>
<keyword evidence="2" id="KW-0333">Golgi apparatus</keyword>
<dbReference type="GO" id="GO:0031267">
    <property type="term" value="F:small GTPase binding"/>
    <property type="evidence" value="ECO:0007669"/>
    <property type="project" value="TreeGrafter"/>
</dbReference>
<comment type="subcellular location">
    <subcellularLocation>
        <location evidence="1">Golgi apparatus</location>
    </subcellularLocation>
</comment>
<keyword evidence="3 4" id="KW-0175">Coiled coil</keyword>
<proteinExistence type="predicted"/>
<feature type="compositionally biased region" description="Basic and acidic residues" evidence="5">
    <location>
        <begin position="74"/>
        <end position="84"/>
    </location>
</feature>
<feature type="domain" description="Up-regulated during septation protein 1" evidence="6">
    <location>
        <begin position="138"/>
        <end position="250"/>
    </location>
</feature>
<gene>
    <name evidence="7" type="ORF">BDZ94DRAFT_1190207</name>
</gene>
<feature type="region of interest" description="Disordered" evidence="5">
    <location>
        <begin position="261"/>
        <end position="289"/>
    </location>
</feature>
<dbReference type="EMBL" id="MU150251">
    <property type="protein sequence ID" value="KAF9464805.1"/>
    <property type="molecule type" value="Genomic_DNA"/>
</dbReference>
<evidence type="ECO:0000256" key="3">
    <source>
        <dbReference type="ARBA" id="ARBA00023054"/>
    </source>
</evidence>
<name>A0A9P5Y9U7_9AGAR</name>
<reference evidence="7" key="1">
    <citation type="submission" date="2020-11" db="EMBL/GenBank/DDBJ databases">
        <authorList>
            <consortium name="DOE Joint Genome Institute"/>
            <person name="Ahrendt S."/>
            <person name="Riley R."/>
            <person name="Andreopoulos W."/>
            <person name="Labutti K."/>
            <person name="Pangilinan J."/>
            <person name="Ruiz-Duenas F.J."/>
            <person name="Barrasa J.M."/>
            <person name="Sanchez-Garcia M."/>
            <person name="Camarero S."/>
            <person name="Miyauchi S."/>
            <person name="Serrano A."/>
            <person name="Linde D."/>
            <person name="Babiker R."/>
            <person name="Drula E."/>
            <person name="Ayuso-Fernandez I."/>
            <person name="Pacheco R."/>
            <person name="Padilla G."/>
            <person name="Ferreira P."/>
            <person name="Barriuso J."/>
            <person name="Kellner H."/>
            <person name="Castanera R."/>
            <person name="Alfaro M."/>
            <person name="Ramirez L."/>
            <person name="Pisabarro A.G."/>
            <person name="Kuo A."/>
            <person name="Tritt A."/>
            <person name="Lipzen A."/>
            <person name="He G."/>
            <person name="Yan M."/>
            <person name="Ng V."/>
            <person name="Cullen D."/>
            <person name="Martin F."/>
            <person name="Rosso M.-N."/>
            <person name="Henrissat B."/>
            <person name="Hibbett D."/>
            <person name="Martinez A.T."/>
            <person name="Grigoriev I.V."/>
        </authorList>
    </citation>
    <scope>NUCLEOTIDE SEQUENCE</scope>
    <source>
        <strain evidence="7">CBS 247.69</strain>
    </source>
</reference>
<organism evidence="7 8">
    <name type="scientific">Collybia nuda</name>
    <dbReference type="NCBI Taxonomy" id="64659"/>
    <lineage>
        <taxon>Eukaryota</taxon>
        <taxon>Fungi</taxon>
        <taxon>Dikarya</taxon>
        <taxon>Basidiomycota</taxon>
        <taxon>Agaricomycotina</taxon>
        <taxon>Agaricomycetes</taxon>
        <taxon>Agaricomycetidae</taxon>
        <taxon>Agaricales</taxon>
        <taxon>Tricholomatineae</taxon>
        <taxon>Clitocybaceae</taxon>
        <taxon>Collybia</taxon>
    </lineage>
</organism>
<protein>
    <submittedName>
        <fullName evidence="7">Up-regulated during septation-domain-containing protein</fullName>
    </submittedName>
</protein>
<evidence type="ECO:0000256" key="5">
    <source>
        <dbReference type="SAM" id="MobiDB-lite"/>
    </source>
</evidence>
<dbReference type="GO" id="GO:0007030">
    <property type="term" value="P:Golgi organization"/>
    <property type="evidence" value="ECO:0007669"/>
    <property type="project" value="TreeGrafter"/>
</dbReference>
<feature type="region of interest" description="Disordered" evidence="5">
    <location>
        <begin position="648"/>
        <end position="674"/>
    </location>
</feature>
<dbReference type="PANTHER" id="PTHR18921:SF2">
    <property type="entry name" value="THYROID RECEPTOR-INTERACTING PROTEIN 11"/>
    <property type="match status" value="1"/>
</dbReference>
<comment type="caution">
    <text evidence="7">The sequence shown here is derived from an EMBL/GenBank/DDBJ whole genome shotgun (WGS) entry which is preliminary data.</text>
</comment>